<organism evidence="2 3">
    <name type="scientific">Symbiodinium necroappetens</name>
    <dbReference type="NCBI Taxonomy" id="1628268"/>
    <lineage>
        <taxon>Eukaryota</taxon>
        <taxon>Sar</taxon>
        <taxon>Alveolata</taxon>
        <taxon>Dinophyceae</taxon>
        <taxon>Suessiales</taxon>
        <taxon>Symbiodiniaceae</taxon>
        <taxon>Symbiodinium</taxon>
    </lineage>
</organism>
<evidence type="ECO:0000313" key="2">
    <source>
        <dbReference type="EMBL" id="CAE7939333.1"/>
    </source>
</evidence>
<feature type="non-terminal residue" evidence="2">
    <location>
        <position position="320"/>
    </location>
</feature>
<accession>A0A813C4S7</accession>
<dbReference type="EMBL" id="CAJNJA010088519">
    <property type="protein sequence ID" value="CAE7939333.1"/>
    <property type="molecule type" value="Genomic_DNA"/>
</dbReference>
<dbReference type="Gene3D" id="1.10.510.10">
    <property type="entry name" value="Transferase(Phosphotransferase) domain 1"/>
    <property type="match status" value="1"/>
</dbReference>
<dbReference type="OrthoDB" id="443700at2759"/>
<sequence>MHRESQWSLQKLHNTKDGRYCESAAKLFARYLEDYTGLLQVFPGDFDARRKKFETPGMDWEKEGPTVSVASPYVVMELVEGEPLHVAMDREWRTPSNHATKDPPPMSVHEKRQVLLQAARALEYLATFGLIHRDFRGCNMHLAERATENSPCKLKVLDLGVMITDEDWQQSNTNDAVQAFRKRGETEEKRRRYDWLPWEVRNAADGLGPPLNFEKPVHSFDMFSLGVLALHLTIGRTEARQRLSEMEHAGAGKDLKAVEAMVIDTSMLGLDPHVHCRMLGPAASRPTPSDVVKSIEAQLLQPQKLPSVMRPHSGAPPMVQ</sequence>
<proteinExistence type="predicted"/>
<dbReference type="AlphaFoldDB" id="A0A813C4S7"/>
<name>A0A813C4S7_9DINO</name>
<dbReference type="SUPFAM" id="SSF56112">
    <property type="entry name" value="Protein kinase-like (PK-like)"/>
    <property type="match status" value="1"/>
</dbReference>
<dbReference type="GO" id="GO:0004674">
    <property type="term" value="F:protein serine/threonine kinase activity"/>
    <property type="evidence" value="ECO:0007669"/>
    <property type="project" value="TreeGrafter"/>
</dbReference>
<dbReference type="PROSITE" id="PS50011">
    <property type="entry name" value="PROTEIN_KINASE_DOM"/>
    <property type="match status" value="1"/>
</dbReference>
<dbReference type="InterPro" id="IPR011009">
    <property type="entry name" value="Kinase-like_dom_sf"/>
</dbReference>
<evidence type="ECO:0000313" key="3">
    <source>
        <dbReference type="Proteomes" id="UP000601435"/>
    </source>
</evidence>
<keyword evidence="3" id="KW-1185">Reference proteome</keyword>
<dbReference type="InterPro" id="IPR051681">
    <property type="entry name" value="Ser/Thr_Kinases-Pseudokinases"/>
</dbReference>
<reference evidence="2" key="1">
    <citation type="submission" date="2021-02" db="EMBL/GenBank/DDBJ databases">
        <authorList>
            <person name="Dougan E. K."/>
            <person name="Rhodes N."/>
            <person name="Thang M."/>
            <person name="Chan C."/>
        </authorList>
    </citation>
    <scope>NUCLEOTIDE SEQUENCE</scope>
</reference>
<feature type="domain" description="Protein kinase" evidence="1">
    <location>
        <begin position="1"/>
        <end position="320"/>
    </location>
</feature>
<dbReference type="GO" id="GO:0005524">
    <property type="term" value="F:ATP binding"/>
    <property type="evidence" value="ECO:0007669"/>
    <property type="project" value="InterPro"/>
</dbReference>
<gene>
    <name evidence="2" type="primary">PHY1</name>
    <name evidence="2" type="ORF">SNEC2469_LOCUS33475</name>
</gene>
<dbReference type="Proteomes" id="UP000601435">
    <property type="component" value="Unassembled WGS sequence"/>
</dbReference>
<dbReference type="Pfam" id="PF07714">
    <property type="entry name" value="PK_Tyr_Ser-Thr"/>
    <property type="match status" value="1"/>
</dbReference>
<dbReference type="InterPro" id="IPR001245">
    <property type="entry name" value="Ser-Thr/Tyr_kinase_cat_dom"/>
</dbReference>
<evidence type="ECO:0000259" key="1">
    <source>
        <dbReference type="PROSITE" id="PS50011"/>
    </source>
</evidence>
<dbReference type="InterPro" id="IPR000719">
    <property type="entry name" value="Prot_kinase_dom"/>
</dbReference>
<comment type="caution">
    <text evidence="2">The sequence shown here is derived from an EMBL/GenBank/DDBJ whole genome shotgun (WGS) entry which is preliminary data.</text>
</comment>
<dbReference type="PANTHER" id="PTHR44329">
    <property type="entry name" value="SERINE/THREONINE-PROTEIN KINASE TNNI3K-RELATED"/>
    <property type="match status" value="1"/>
</dbReference>
<protein>
    <submittedName>
        <fullName evidence="2">PHY1 protein</fullName>
    </submittedName>
</protein>